<feature type="compositionally biased region" description="Basic and acidic residues" evidence="1">
    <location>
        <begin position="35"/>
        <end position="69"/>
    </location>
</feature>
<evidence type="ECO:0000313" key="2">
    <source>
        <dbReference type="EMBL" id="BAB51674.1"/>
    </source>
</evidence>
<dbReference type="HOGENOM" id="CLU_1853609_0_0_5"/>
<dbReference type="AlphaFoldDB" id="Q98CE7"/>
<name>Q98CE7_RHILO</name>
<proteinExistence type="predicted"/>
<dbReference type="Proteomes" id="UP000000552">
    <property type="component" value="Chromosome"/>
</dbReference>
<feature type="region of interest" description="Disordered" evidence="1">
    <location>
        <begin position="29"/>
        <end position="69"/>
    </location>
</feature>
<evidence type="ECO:0000313" key="3">
    <source>
        <dbReference type="Proteomes" id="UP000000552"/>
    </source>
</evidence>
<dbReference type="EMBL" id="BA000012">
    <property type="protein sequence ID" value="BAB51674.1"/>
    <property type="molecule type" value="Genomic_DNA"/>
</dbReference>
<gene>
    <name evidence="2" type="ordered locus">mll5182</name>
</gene>
<dbReference type="KEGG" id="mlo:mll5182"/>
<organism evidence="2 3">
    <name type="scientific">Mesorhizobium japonicum (strain LMG 29417 / CECT 9101 / MAFF 303099)</name>
    <name type="common">Mesorhizobium loti (strain MAFF 303099)</name>
    <dbReference type="NCBI Taxonomy" id="266835"/>
    <lineage>
        <taxon>Bacteria</taxon>
        <taxon>Pseudomonadati</taxon>
        <taxon>Pseudomonadota</taxon>
        <taxon>Alphaproteobacteria</taxon>
        <taxon>Hyphomicrobiales</taxon>
        <taxon>Phyllobacteriaceae</taxon>
        <taxon>Mesorhizobium</taxon>
    </lineage>
</organism>
<reference evidence="2 3" key="1">
    <citation type="journal article" date="2000" name="DNA Res.">
        <title>Complete genome structure of the nitrogen-fixing symbiotic bacterium Mesorhizobium loti.</title>
        <authorList>
            <person name="Kaneko T."/>
            <person name="Nakamura Y."/>
            <person name="Sato S."/>
            <person name="Asamizu E."/>
            <person name="Kato T."/>
            <person name="Sasamoto S."/>
            <person name="Watanabe A."/>
            <person name="Idesawa K."/>
            <person name="Ishikawa A."/>
            <person name="Kawashima K."/>
            <person name="Kimura T."/>
            <person name="Kishida Y."/>
            <person name="Kiyokawa C."/>
            <person name="Kohara M."/>
            <person name="Matsumoto M."/>
            <person name="Matsuno A."/>
            <person name="Mochizuki Y."/>
            <person name="Nakayama S."/>
            <person name="Nakazaki N."/>
            <person name="Shimpo S."/>
            <person name="Sugimoto M."/>
            <person name="Takeuchi C."/>
            <person name="Yamada M."/>
            <person name="Tabata S."/>
        </authorList>
    </citation>
    <scope>NUCLEOTIDE SEQUENCE [LARGE SCALE GENOMIC DNA]</scope>
    <source>
        <strain evidence="3">LMG 29417 / CECT 9101 / MAFF 303099</strain>
    </source>
</reference>
<accession>Q98CE7</accession>
<sequence>MILSAGTCLRKVSAGISGEVNGNWVLEGLSQNEGADGHDQGEQDKCREETAREEAESHRDEQRAAEKRSIFGQSEKARIGAVMLGIVHLRAQFDRTGRRVISHRNTPSKTSFRHIAKSRAESNGAIAALGPTTASREN</sequence>
<evidence type="ECO:0000256" key="1">
    <source>
        <dbReference type="SAM" id="MobiDB-lite"/>
    </source>
</evidence>
<protein>
    <submittedName>
        <fullName evidence="2">Mll5182 protein</fullName>
    </submittedName>
</protein>